<dbReference type="Pfam" id="PF08281">
    <property type="entry name" value="Sigma70_r4_2"/>
    <property type="match status" value="1"/>
</dbReference>
<dbReference type="EMBL" id="PDEM01000023">
    <property type="protein sequence ID" value="PHZ84729.1"/>
    <property type="molecule type" value="Genomic_DNA"/>
</dbReference>
<name>A0A2G4YQY1_9PROT</name>
<keyword evidence="2" id="KW-0805">Transcription regulation</keyword>
<dbReference type="GO" id="GO:0006352">
    <property type="term" value="P:DNA-templated transcription initiation"/>
    <property type="evidence" value="ECO:0007669"/>
    <property type="project" value="InterPro"/>
</dbReference>
<dbReference type="InterPro" id="IPR007627">
    <property type="entry name" value="RNA_pol_sigma70_r2"/>
</dbReference>
<dbReference type="Gene3D" id="1.10.1740.10">
    <property type="match status" value="1"/>
</dbReference>
<dbReference type="SUPFAM" id="SSF88659">
    <property type="entry name" value="Sigma3 and sigma4 domains of RNA polymerase sigma factors"/>
    <property type="match status" value="1"/>
</dbReference>
<dbReference type="SUPFAM" id="SSF88946">
    <property type="entry name" value="Sigma2 domain of RNA polymerase sigma factors"/>
    <property type="match status" value="1"/>
</dbReference>
<evidence type="ECO:0008006" key="9">
    <source>
        <dbReference type="Google" id="ProtNLM"/>
    </source>
</evidence>
<dbReference type="PANTHER" id="PTHR43133">
    <property type="entry name" value="RNA POLYMERASE ECF-TYPE SIGMA FACTO"/>
    <property type="match status" value="1"/>
</dbReference>
<dbReference type="RefSeq" id="WP_099473013.1">
    <property type="nucleotide sequence ID" value="NZ_CP041025.1"/>
</dbReference>
<dbReference type="InterPro" id="IPR036388">
    <property type="entry name" value="WH-like_DNA-bd_sf"/>
</dbReference>
<keyword evidence="4" id="KW-0804">Transcription</keyword>
<gene>
    <name evidence="7" type="ORF">CRD36_10615</name>
</gene>
<dbReference type="InterPro" id="IPR013249">
    <property type="entry name" value="RNA_pol_sigma70_r4_t2"/>
</dbReference>
<evidence type="ECO:0000256" key="1">
    <source>
        <dbReference type="ARBA" id="ARBA00010641"/>
    </source>
</evidence>
<evidence type="ECO:0000256" key="2">
    <source>
        <dbReference type="ARBA" id="ARBA00023015"/>
    </source>
</evidence>
<dbReference type="AlphaFoldDB" id="A0A2G4YQY1"/>
<feature type="domain" description="RNA polymerase sigma-70 region 2" evidence="5">
    <location>
        <begin position="13"/>
        <end position="79"/>
    </location>
</feature>
<dbReference type="PANTHER" id="PTHR43133:SF63">
    <property type="entry name" value="RNA POLYMERASE SIGMA FACTOR FECI-RELATED"/>
    <property type="match status" value="1"/>
</dbReference>
<dbReference type="InterPro" id="IPR039425">
    <property type="entry name" value="RNA_pol_sigma-70-like"/>
</dbReference>
<protein>
    <recommendedName>
        <fullName evidence="9">RNA polymerase subunit sigma-70</fullName>
    </recommendedName>
</protein>
<dbReference type="GO" id="GO:0003677">
    <property type="term" value="F:DNA binding"/>
    <property type="evidence" value="ECO:0007669"/>
    <property type="project" value="InterPro"/>
</dbReference>
<sequence length="198" mass="22808">MSKIENKAFVNRLYRRYERNIRKFLMRKGQQAEDVEDIVQETFLKAHKVSNWQQVVNPESFLVSIARNAYKDHVRKEMRTISGAGIDPENVVVESDLLSPERFAAGRQDIQELEKIIYEMAPRVKQAFILIKIMHVSYRDAATIMNVSTRTVENHITKGMAECRKKMVLVQDDVGFRDTTGQVISLSDHKALLGKKGK</sequence>
<dbReference type="NCBIfam" id="TIGR02937">
    <property type="entry name" value="sigma70-ECF"/>
    <property type="match status" value="1"/>
</dbReference>
<dbReference type="GO" id="GO:0016987">
    <property type="term" value="F:sigma factor activity"/>
    <property type="evidence" value="ECO:0007669"/>
    <property type="project" value="UniProtKB-KW"/>
</dbReference>
<evidence type="ECO:0000259" key="6">
    <source>
        <dbReference type="Pfam" id="PF08281"/>
    </source>
</evidence>
<keyword evidence="8" id="KW-1185">Reference proteome</keyword>
<comment type="caution">
    <text evidence="7">The sequence shown here is derived from an EMBL/GenBank/DDBJ whole genome shotgun (WGS) entry which is preliminary data.</text>
</comment>
<feature type="domain" description="RNA polymerase sigma factor 70 region 4 type 2" evidence="6">
    <location>
        <begin position="111"/>
        <end position="163"/>
    </location>
</feature>
<keyword evidence="3" id="KW-0731">Sigma factor</keyword>
<accession>A0A2G4YQY1</accession>
<reference evidence="7 8" key="1">
    <citation type="submission" date="2017-10" db="EMBL/GenBank/DDBJ databases">
        <title>Frigbacter circumglobatus gen. nov. sp. nov., isolated from sediment cultured in situ.</title>
        <authorList>
            <person name="Zhao Z."/>
        </authorList>
    </citation>
    <scope>NUCLEOTIDE SEQUENCE [LARGE SCALE GENOMIC DNA]</scope>
    <source>
        <strain evidence="7 8">ZYL</strain>
    </source>
</reference>
<comment type="similarity">
    <text evidence="1">Belongs to the sigma-70 factor family. ECF subfamily.</text>
</comment>
<organism evidence="7 8">
    <name type="scientific">Paremcibacter congregatus</name>
    <dbReference type="NCBI Taxonomy" id="2043170"/>
    <lineage>
        <taxon>Bacteria</taxon>
        <taxon>Pseudomonadati</taxon>
        <taxon>Pseudomonadota</taxon>
        <taxon>Alphaproteobacteria</taxon>
        <taxon>Emcibacterales</taxon>
        <taxon>Emcibacteraceae</taxon>
        <taxon>Paremcibacter</taxon>
    </lineage>
</organism>
<dbReference type="InterPro" id="IPR013325">
    <property type="entry name" value="RNA_pol_sigma_r2"/>
</dbReference>
<dbReference type="InterPro" id="IPR014284">
    <property type="entry name" value="RNA_pol_sigma-70_dom"/>
</dbReference>
<evidence type="ECO:0000256" key="4">
    <source>
        <dbReference type="ARBA" id="ARBA00023163"/>
    </source>
</evidence>
<evidence type="ECO:0000313" key="8">
    <source>
        <dbReference type="Proteomes" id="UP000229730"/>
    </source>
</evidence>
<evidence type="ECO:0000256" key="3">
    <source>
        <dbReference type="ARBA" id="ARBA00023082"/>
    </source>
</evidence>
<dbReference type="FunCoup" id="A0A2G4YQY1">
    <property type="interactions" value="132"/>
</dbReference>
<evidence type="ECO:0000313" key="7">
    <source>
        <dbReference type="EMBL" id="PHZ84729.1"/>
    </source>
</evidence>
<dbReference type="OrthoDB" id="7268940at2"/>
<dbReference type="InParanoid" id="A0A2G4YQY1"/>
<dbReference type="Pfam" id="PF04542">
    <property type="entry name" value="Sigma70_r2"/>
    <property type="match status" value="1"/>
</dbReference>
<proteinExistence type="inferred from homology"/>
<evidence type="ECO:0000259" key="5">
    <source>
        <dbReference type="Pfam" id="PF04542"/>
    </source>
</evidence>
<dbReference type="Proteomes" id="UP000229730">
    <property type="component" value="Unassembled WGS sequence"/>
</dbReference>
<dbReference type="Gene3D" id="1.10.10.10">
    <property type="entry name" value="Winged helix-like DNA-binding domain superfamily/Winged helix DNA-binding domain"/>
    <property type="match status" value="1"/>
</dbReference>
<dbReference type="InterPro" id="IPR013324">
    <property type="entry name" value="RNA_pol_sigma_r3/r4-like"/>
</dbReference>